<keyword evidence="1" id="KW-1133">Transmembrane helix</keyword>
<protein>
    <submittedName>
        <fullName evidence="2">Uncharacterized protein</fullName>
    </submittedName>
</protein>
<keyword evidence="1" id="KW-0472">Membrane</keyword>
<accession>A0A223KVK4</accession>
<dbReference type="EMBL" id="CP018866">
    <property type="protein sequence ID" value="AST93490.1"/>
    <property type="molecule type" value="Genomic_DNA"/>
</dbReference>
<evidence type="ECO:0000313" key="2">
    <source>
        <dbReference type="EMBL" id="AST93490.1"/>
    </source>
</evidence>
<sequence>MAKENAKKPFYKKWWVWLITLVVIFMIASNNDEDNTSNNAVDNASDVTETDDQVENIEVELTEKEKIERTVEQIVDEDFNGTTISQLLVNENLGLGDGSYIVLPHLVWDVKNRAGTTREMLEMYSDHLAAKLADYNVSEVTVFWEVPYHLEGNNSAKFNYERQGDGMAIGERWYAPVLRD</sequence>
<proteinExistence type="predicted"/>
<evidence type="ECO:0000313" key="3">
    <source>
        <dbReference type="Proteomes" id="UP000215224"/>
    </source>
</evidence>
<feature type="transmembrane region" description="Helical" evidence="1">
    <location>
        <begin position="12"/>
        <end position="29"/>
    </location>
</feature>
<dbReference type="KEGG" id="bcoh:BC6307_20565"/>
<dbReference type="RefSeq" id="WP_066420776.1">
    <property type="nucleotide sequence ID" value="NZ_CP018866.1"/>
</dbReference>
<evidence type="ECO:0000256" key="1">
    <source>
        <dbReference type="SAM" id="Phobius"/>
    </source>
</evidence>
<keyword evidence="3" id="KW-1185">Reference proteome</keyword>
<gene>
    <name evidence="2" type="ORF">BC6307_20565</name>
</gene>
<name>A0A223KVK4_9BACI</name>
<reference evidence="2 3" key="1">
    <citation type="submission" date="2016-12" db="EMBL/GenBank/DDBJ databases">
        <title>The whole genome sequencing and assembly of Bacillus cohnii DSM 6307T strain.</title>
        <authorList>
            <person name="Lee Y.-J."/>
            <person name="Yi H."/>
            <person name="Bahn Y.-S."/>
            <person name="Kim J.F."/>
            <person name="Lee D.-W."/>
        </authorList>
    </citation>
    <scope>NUCLEOTIDE SEQUENCE [LARGE SCALE GENOMIC DNA]</scope>
    <source>
        <strain evidence="2 3">DSM 6307</strain>
    </source>
</reference>
<keyword evidence="1" id="KW-0812">Transmembrane</keyword>
<dbReference type="Proteomes" id="UP000215224">
    <property type="component" value="Chromosome"/>
</dbReference>
<organism evidence="2 3">
    <name type="scientific">Sutcliffiella cohnii</name>
    <dbReference type="NCBI Taxonomy" id="33932"/>
    <lineage>
        <taxon>Bacteria</taxon>
        <taxon>Bacillati</taxon>
        <taxon>Bacillota</taxon>
        <taxon>Bacilli</taxon>
        <taxon>Bacillales</taxon>
        <taxon>Bacillaceae</taxon>
        <taxon>Sutcliffiella</taxon>
    </lineage>
</organism>
<dbReference type="AlphaFoldDB" id="A0A223KVK4"/>